<sequence>MGNNFLSQEEINALLAGEDLASTGAESADTSAGDNKIDTEAITDIDKDLLGEIGNISMGSASTALYQLINQQVNITTPVVSVTTLKEIKEGFETPNIVLDIEYIAGIIGRNILIIKTLDGLVISNLMMGGDGNVTETHDLSEIEISAVSEAMNQMIGSAATSMATMFGRKVDISPPSAKIVVDGSIPISDAIPEDQPIVRVSFRMTIGDIVDSNIMQIFPIETAKNIVAIMTGEDKEKEVAASEPGKGNKEDAIVNKEIYEQPAPVQQQSQQQYQPEPQYQQQYQQPQYEQPRMQQPVEVHAATFEPLVPQNSVPPIKNIDLILDVPLDISVVLGRTKKSIQDILNLGTGSLIELDKLAEEPVEILVNGKQIALGEVVVVDENFGIRITNIVSSVERIKRLK</sequence>
<evidence type="ECO:0000256" key="2">
    <source>
        <dbReference type="ARBA" id="ARBA00009226"/>
    </source>
</evidence>
<dbReference type="STRING" id="1520.LF65_04826"/>
<dbReference type="InterPro" id="IPR001172">
    <property type="entry name" value="FliN_T3SS_HrcQb"/>
</dbReference>
<feature type="region of interest" description="Disordered" evidence="7">
    <location>
        <begin position="265"/>
        <end position="289"/>
    </location>
</feature>
<dbReference type="InterPro" id="IPR012826">
    <property type="entry name" value="FliN"/>
</dbReference>
<keyword evidence="10" id="KW-0966">Cell projection</keyword>
<dbReference type="GO" id="GO:0005886">
    <property type="term" value="C:plasma membrane"/>
    <property type="evidence" value="ECO:0007669"/>
    <property type="project" value="UniProtKB-SubCell"/>
</dbReference>
<organism evidence="10 11">
    <name type="scientific">Clostridium beijerinckii</name>
    <name type="common">Clostridium MP</name>
    <dbReference type="NCBI Taxonomy" id="1520"/>
    <lineage>
        <taxon>Bacteria</taxon>
        <taxon>Bacillati</taxon>
        <taxon>Bacillota</taxon>
        <taxon>Clostridia</taxon>
        <taxon>Eubacteriales</taxon>
        <taxon>Clostridiaceae</taxon>
        <taxon>Clostridium</taxon>
    </lineage>
</organism>
<evidence type="ECO:0000256" key="7">
    <source>
        <dbReference type="SAM" id="MobiDB-lite"/>
    </source>
</evidence>
<dbReference type="GO" id="GO:0006935">
    <property type="term" value="P:chemotaxis"/>
    <property type="evidence" value="ECO:0007669"/>
    <property type="project" value="UniProtKB-KW"/>
</dbReference>
<keyword evidence="6" id="KW-0472">Membrane</keyword>
<dbReference type="PANTHER" id="PTHR43484:SF1">
    <property type="entry name" value="FLAGELLAR MOTOR SWITCH PROTEIN FLIN"/>
    <property type="match status" value="1"/>
</dbReference>
<evidence type="ECO:0000259" key="9">
    <source>
        <dbReference type="Pfam" id="PF04509"/>
    </source>
</evidence>
<keyword evidence="10" id="KW-0969">Cilium</keyword>
<evidence type="ECO:0000313" key="11">
    <source>
        <dbReference type="Proteomes" id="UP000031866"/>
    </source>
</evidence>
<dbReference type="NCBIfam" id="TIGR02480">
    <property type="entry name" value="fliN"/>
    <property type="match status" value="1"/>
</dbReference>
<dbReference type="InterPro" id="IPR036429">
    <property type="entry name" value="SpoA-like_sf"/>
</dbReference>
<keyword evidence="10" id="KW-0282">Flagellum</keyword>
<dbReference type="InterPro" id="IPR051469">
    <property type="entry name" value="FliN/MopA/SpaO"/>
</dbReference>
<protein>
    <submittedName>
        <fullName evidence="10">Flagellar motor switch protein</fullName>
    </submittedName>
</protein>
<dbReference type="OrthoDB" id="9773459at2"/>
<accession>A0A0B5QG92</accession>
<comment type="similarity">
    <text evidence="2">Belongs to the FliN/MopA/SpaO family.</text>
</comment>
<proteinExistence type="inferred from homology"/>
<dbReference type="GO" id="GO:0009425">
    <property type="term" value="C:bacterial-type flagellum basal body"/>
    <property type="evidence" value="ECO:0007669"/>
    <property type="project" value="InterPro"/>
</dbReference>
<keyword evidence="3" id="KW-1003">Cell membrane</keyword>
<dbReference type="Proteomes" id="UP000031866">
    <property type="component" value="Chromosome"/>
</dbReference>
<dbReference type="InterPro" id="IPR007597">
    <property type="entry name" value="CheC"/>
</dbReference>
<dbReference type="SUPFAM" id="SSF101801">
    <property type="entry name" value="Surface presentation of antigens (SPOA)"/>
    <property type="match status" value="1"/>
</dbReference>
<feature type="domain" description="Flagellar motor switch protein FliN-like C-terminal" evidence="8">
    <location>
        <begin position="322"/>
        <end position="392"/>
    </location>
</feature>
<dbReference type="KEGG" id="cbei:LF65_04826"/>
<dbReference type="NCBIfam" id="NF005995">
    <property type="entry name" value="PRK08119.1"/>
    <property type="match status" value="1"/>
</dbReference>
<dbReference type="InterPro" id="IPR001543">
    <property type="entry name" value="FliN-like_C"/>
</dbReference>
<evidence type="ECO:0000256" key="3">
    <source>
        <dbReference type="ARBA" id="ARBA00022475"/>
    </source>
</evidence>
<keyword evidence="4" id="KW-0145">Chemotaxis</keyword>
<name>A0A0B5QG92_CLOBE</name>
<dbReference type="PRINTS" id="PR00956">
    <property type="entry name" value="FLGMOTORFLIN"/>
</dbReference>
<dbReference type="Gene3D" id="3.40.1550.10">
    <property type="entry name" value="CheC-like"/>
    <property type="match status" value="1"/>
</dbReference>
<dbReference type="InterPro" id="IPR028976">
    <property type="entry name" value="CheC-like_sf"/>
</dbReference>
<dbReference type="GO" id="GO:0071973">
    <property type="term" value="P:bacterial-type flagellum-dependent cell motility"/>
    <property type="evidence" value="ECO:0007669"/>
    <property type="project" value="InterPro"/>
</dbReference>
<dbReference type="CDD" id="cd17907">
    <property type="entry name" value="FliY_FliN-Y"/>
    <property type="match status" value="1"/>
</dbReference>
<evidence type="ECO:0000256" key="4">
    <source>
        <dbReference type="ARBA" id="ARBA00022500"/>
    </source>
</evidence>
<dbReference type="GO" id="GO:0003774">
    <property type="term" value="F:cytoskeletal motor activity"/>
    <property type="evidence" value="ECO:0007669"/>
    <property type="project" value="InterPro"/>
</dbReference>
<dbReference type="SUPFAM" id="SSF103039">
    <property type="entry name" value="CheC-like"/>
    <property type="match status" value="1"/>
</dbReference>
<reference evidence="11" key="1">
    <citation type="submission" date="2014-12" db="EMBL/GenBank/DDBJ databases">
        <title>Genome sequence of Clostridium beijerinckii strain 59B.</title>
        <authorList>
            <person name="Little G.T."/>
            <person name="Minton N.P."/>
        </authorList>
    </citation>
    <scope>NUCLEOTIDE SEQUENCE [LARGE SCALE GENOMIC DNA]</scope>
    <source>
        <strain evidence="11">59B</strain>
    </source>
</reference>
<evidence type="ECO:0000313" key="10">
    <source>
        <dbReference type="EMBL" id="AJH01355.2"/>
    </source>
</evidence>
<dbReference type="GO" id="GO:0016787">
    <property type="term" value="F:hydrolase activity"/>
    <property type="evidence" value="ECO:0007669"/>
    <property type="project" value="InterPro"/>
</dbReference>
<dbReference type="Pfam" id="PF04509">
    <property type="entry name" value="CheC"/>
    <property type="match status" value="2"/>
</dbReference>
<evidence type="ECO:0000256" key="1">
    <source>
        <dbReference type="ARBA" id="ARBA00004413"/>
    </source>
</evidence>
<keyword evidence="5" id="KW-0283">Flagellar rotation</keyword>
<dbReference type="EMBL" id="CP010086">
    <property type="protein sequence ID" value="AJH01355.2"/>
    <property type="molecule type" value="Genomic_DNA"/>
</dbReference>
<dbReference type="Pfam" id="PF01052">
    <property type="entry name" value="FliMN_C"/>
    <property type="match status" value="1"/>
</dbReference>
<dbReference type="PANTHER" id="PTHR43484">
    <property type="match status" value="1"/>
</dbReference>
<comment type="subcellular location">
    <subcellularLocation>
        <location evidence="1">Cell membrane</location>
        <topology evidence="1">Peripheral membrane protein</topology>
        <orientation evidence="1">Cytoplasmic side</orientation>
    </subcellularLocation>
</comment>
<feature type="domain" description="CheC-like protein" evidence="9">
    <location>
        <begin position="143"/>
        <end position="179"/>
    </location>
</feature>
<evidence type="ECO:0000256" key="5">
    <source>
        <dbReference type="ARBA" id="ARBA00022779"/>
    </source>
</evidence>
<gene>
    <name evidence="10" type="ORF">LF65_04826</name>
</gene>
<dbReference type="AlphaFoldDB" id="A0A0B5QG92"/>
<evidence type="ECO:0000259" key="8">
    <source>
        <dbReference type="Pfam" id="PF01052"/>
    </source>
</evidence>
<feature type="domain" description="CheC-like protein" evidence="9">
    <location>
        <begin position="47"/>
        <end position="81"/>
    </location>
</feature>
<dbReference type="Gene3D" id="2.30.330.10">
    <property type="entry name" value="SpoA-like"/>
    <property type="match status" value="1"/>
</dbReference>
<evidence type="ECO:0000256" key="6">
    <source>
        <dbReference type="ARBA" id="ARBA00023136"/>
    </source>
</evidence>